<proteinExistence type="predicted"/>
<dbReference type="EMBL" id="BART01008142">
    <property type="protein sequence ID" value="GAG69445.1"/>
    <property type="molecule type" value="Genomic_DNA"/>
</dbReference>
<dbReference type="InterPro" id="IPR036188">
    <property type="entry name" value="FAD/NAD-bd_sf"/>
</dbReference>
<dbReference type="Gene3D" id="3.50.50.60">
    <property type="entry name" value="FAD/NAD(P)-binding domain"/>
    <property type="match status" value="1"/>
</dbReference>
<gene>
    <name evidence="1" type="ORF">S01H4_18379</name>
</gene>
<organism evidence="1">
    <name type="scientific">marine sediment metagenome</name>
    <dbReference type="NCBI Taxonomy" id="412755"/>
    <lineage>
        <taxon>unclassified sequences</taxon>
        <taxon>metagenomes</taxon>
        <taxon>ecological metagenomes</taxon>
    </lineage>
</organism>
<dbReference type="Pfam" id="PF12831">
    <property type="entry name" value="FAD_oxidored"/>
    <property type="match status" value="1"/>
</dbReference>
<dbReference type="AlphaFoldDB" id="X0ZIK5"/>
<name>X0ZIK5_9ZZZZ</name>
<dbReference type="SUPFAM" id="SSF51905">
    <property type="entry name" value="FAD/NAD(P)-binding domain"/>
    <property type="match status" value="1"/>
</dbReference>
<evidence type="ECO:0008006" key="2">
    <source>
        <dbReference type="Google" id="ProtNLM"/>
    </source>
</evidence>
<protein>
    <recommendedName>
        <fullName evidence="2">FAD dependent oxidoreductase domain-containing protein</fullName>
    </recommendedName>
</protein>
<feature type="non-terminal residue" evidence="1">
    <location>
        <position position="1"/>
    </location>
</feature>
<evidence type="ECO:0000313" key="1">
    <source>
        <dbReference type="EMBL" id="GAG69445.1"/>
    </source>
</evidence>
<sequence>AKTIDAGGIIKDFELRAKDMDGTINKFSEKIKETEIGKFLEKKGILVDGVPTYEILDTEIFKIVADSLIQEGGVTPLLHCQAVDTIMDENTITGIITESKSGRQAIMAKRVIDATGDADIAYHAGHPIEKTQRTN</sequence>
<accession>X0ZIK5</accession>
<reference evidence="1" key="1">
    <citation type="journal article" date="2014" name="Front. Microbiol.">
        <title>High frequency of phylogenetically diverse reductive dehalogenase-homologous genes in deep subseafloor sedimentary metagenomes.</title>
        <authorList>
            <person name="Kawai M."/>
            <person name="Futagami T."/>
            <person name="Toyoda A."/>
            <person name="Takaki Y."/>
            <person name="Nishi S."/>
            <person name="Hori S."/>
            <person name="Arai W."/>
            <person name="Tsubouchi T."/>
            <person name="Morono Y."/>
            <person name="Uchiyama I."/>
            <person name="Ito T."/>
            <person name="Fujiyama A."/>
            <person name="Inagaki F."/>
            <person name="Takami H."/>
        </authorList>
    </citation>
    <scope>NUCLEOTIDE SEQUENCE</scope>
    <source>
        <strain evidence="1">Expedition CK06-06</strain>
    </source>
</reference>
<comment type="caution">
    <text evidence="1">The sequence shown here is derived from an EMBL/GenBank/DDBJ whole genome shotgun (WGS) entry which is preliminary data.</text>
</comment>